<dbReference type="InterPro" id="IPR036397">
    <property type="entry name" value="RNaseH_sf"/>
</dbReference>
<comment type="subcellular location">
    <subcellularLocation>
        <location evidence="4">Cytoplasm</location>
    </subcellularLocation>
</comment>
<evidence type="ECO:0000313" key="15">
    <source>
        <dbReference type="EMBL" id="KKM66263.1"/>
    </source>
</evidence>
<evidence type="ECO:0000256" key="7">
    <source>
        <dbReference type="ARBA" id="ARBA00019179"/>
    </source>
</evidence>
<dbReference type="EMBL" id="LAZR01010568">
    <property type="protein sequence ID" value="KKM66263.1"/>
    <property type="molecule type" value="Genomic_DNA"/>
</dbReference>
<reference evidence="15" key="1">
    <citation type="journal article" date="2015" name="Nature">
        <title>Complex archaea that bridge the gap between prokaryotes and eukaryotes.</title>
        <authorList>
            <person name="Spang A."/>
            <person name="Saw J.H."/>
            <person name="Jorgensen S.L."/>
            <person name="Zaremba-Niedzwiedzka K."/>
            <person name="Martijn J."/>
            <person name="Lind A.E."/>
            <person name="van Eijk R."/>
            <person name="Schleper C."/>
            <person name="Guy L."/>
            <person name="Ettema T.J."/>
        </authorList>
    </citation>
    <scope>NUCLEOTIDE SEQUENCE</scope>
</reference>
<dbReference type="GO" id="GO:0043137">
    <property type="term" value="P:DNA replication, removal of RNA primer"/>
    <property type="evidence" value="ECO:0007669"/>
    <property type="project" value="TreeGrafter"/>
</dbReference>
<evidence type="ECO:0000256" key="9">
    <source>
        <dbReference type="ARBA" id="ARBA00022722"/>
    </source>
</evidence>
<comment type="cofactor">
    <cofactor evidence="2">
        <name>Mn(2+)</name>
        <dbReference type="ChEBI" id="CHEBI:29035"/>
    </cofactor>
</comment>
<name>A0A0F9J9P8_9ZZZZ</name>
<keyword evidence="12" id="KW-0378">Hydrolase</keyword>
<comment type="caution">
    <text evidence="15">The sequence shown here is derived from an EMBL/GenBank/DDBJ whole genome shotgun (WGS) entry which is preliminary data.</text>
</comment>
<comment type="cofactor">
    <cofactor evidence="3">
        <name>Mg(2+)</name>
        <dbReference type="ChEBI" id="CHEBI:18420"/>
    </cofactor>
</comment>
<comment type="catalytic activity">
    <reaction evidence="1">
        <text>Endonucleolytic cleavage to 5'-phosphomonoester.</text>
        <dbReference type="EC" id="3.1.26.4"/>
    </reaction>
</comment>
<dbReference type="InterPro" id="IPR024567">
    <property type="entry name" value="RNase_HII/HIII_dom"/>
</dbReference>
<protein>
    <recommendedName>
        <fullName evidence="7">Ribonuclease HII</fullName>
        <ecNumber evidence="6">3.1.26.4</ecNumber>
    </recommendedName>
</protein>
<evidence type="ECO:0000256" key="11">
    <source>
        <dbReference type="ARBA" id="ARBA00022759"/>
    </source>
</evidence>
<dbReference type="PANTHER" id="PTHR10954:SF18">
    <property type="entry name" value="RIBONUCLEASE HII"/>
    <property type="match status" value="1"/>
</dbReference>
<dbReference type="Pfam" id="PF01351">
    <property type="entry name" value="RNase_HII"/>
    <property type="match status" value="1"/>
</dbReference>
<feature type="domain" description="RNase H type-2" evidence="14">
    <location>
        <begin position="40"/>
        <end position="232"/>
    </location>
</feature>
<evidence type="ECO:0000256" key="10">
    <source>
        <dbReference type="ARBA" id="ARBA00022723"/>
    </source>
</evidence>
<dbReference type="HAMAP" id="MF_00052_B">
    <property type="entry name" value="RNase_HII_B"/>
    <property type="match status" value="1"/>
</dbReference>
<evidence type="ECO:0000256" key="6">
    <source>
        <dbReference type="ARBA" id="ARBA00012180"/>
    </source>
</evidence>
<evidence type="ECO:0000256" key="4">
    <source>
        <dbReference type="ARBA" id="ARBA00004496"/>
    </source>
</evidence>
<evidence type="ECO:0000256" key="3">
    <source>
        <dbReference type="ARBA" id="ARBA00001946"/>
    </source>
</evidence>
<dbReference type="NCBIfam" id="NF000595">
    <property type="entry name" value="PRK00015.1-3"/>
    <property type="match status" value="1"/>
</dbReference>
<dbReference type="GO" id="GO:0003723">
    <property type="term" value="F:RNA binding"/>
    <property type="evidence" value="ECO:0007669"/>
    <property type="project" value="InterPro"/>
</dbReference>
<evidence type="ECO:0000256" key="1">
    <source>
        <dbReference type="ARBA" id="ARBA00000077"/>
    </source>
</evidence>
<dbReference type="InterPro" id="IPR001352">
    <property type="entry name" value="RNase_HII/HIII"/>
</dbReference>
<dbReference type="GO" id="GO:0032299">
    <property type="term" value="C:ribonuclease H2 complex"/>
    <property type="evidence" value="ECO:0007669"/>
    <property type="project" value="TreeGrafter"/>
</dbReference>
<dbReference type="EC" id="3.1.26.4" evidence="6"/>
<dbReference type="GO" id="GO:0005737">
    <property type="term" value="C:cytoplasm"/>
    <property type="evidence" value="ECO:0007669"/>
    <property type="project" value="UniProtKB-SubCell"/>
</dbReference>
<keyword evidence="9" id="KW-0540">Nuclease</keyword>
<dbReference type="GO" id="GO:0004523">
    <property type="term" value="F:RNA-DNA hybrid ribonuclease activity"/>
    <property type="evidence" value="ECO:0007669"/>
    <property type="project" value="UniProtKB-EC"/>
</dbReference>
<evidence type="ECO:0000256" key="8">
    <source>
        <dbReference type="ARBA" id="ARBA00022490"/>
    </source>
</evidence>
<evidence type="ECO:0000256" key="12">
    <source>
        <dbReference type="ARBA" id="ARBA00022801"/>
    </source>
</evidence>
<organism evidence="15">
    <name type="scientific">marine sediment metagenome</name>
    <dbReference type="NCBI Taxonomy" id="412755"/>
    <lineage>
        <taxon>unclassified sequences</taxon>
        <taxon>metagenomes</taxon>
        <taxon>ecological metagenomes</taxon>
    </lineage>
</organism>
<evidence type="ECO:0000256" key="5">
    <source>
        <dbReference type="ARBA" id="ARBA00007383"/>
    </source>
</evidence>
<proteinExistence type="inferred from homology"/>
<evidence type="ECO:0000256" key="13">
    <source>
        <dbReference type="ARBA" id="ARBA00023211"/>
    </source>
</evidence>
<dbReference type="GO" id="GO:0006298">
    <property type="term" value="P:mismatch repair"/>
    <property type="evidence" value="ECO:0007669"/>
    <property type="project" value="TreeGrafter"/>
</dbReference>
<evidence type="ECO:0000259" key="14">
    <source>
        <dbReference type="PROSITE" id="PS51975"/>
    </source>
</evidence>
<gene>
    <name evidence="15" type="ORF">LCGC14_1482950</name>
</gene>
<dbReference type="GO" id="GO:0046872">
    <property type="term" value="F:metal ion binding"/>
    <property type="evidence" value="ECO:0007669"/>
    <property type="project" value="UniProtKB-KW"/>
</dbReference>
<dbReference type="Gene3D" id="3.30.420.10">
    <property type="entry name" value="Ribonuclease H-like superfamily/Ribonuclease H"/>
    <property type="match status" value="1"/>
</dbReference>
<keyword evidence="11" id="KW-0255">Endonuclease</keyword>
<dbReference type="PROSITE" id="PS51975">
    <property type="entry name" value="RNASE_H_2"/>
    <property type="match status" value="1"/>
</dbReference>
<accession>A0A0F9J9P8</accession>
<dbReference type="InterPro" id="IPR022898">
    <property type="entry name" value="RNase_HII"/>
</dbReference>
<evidence type="ECO:0000256" key="2">
    <source>
        <dbReference type="ARBA" id="ARBA00001936"/>
    </source>
</evidence>
<keyword evidence="10" id="KW-0479">Metal-binding</keyword>
<dbReference type="PANTHER" id="PTHR10954">
    <property type="entry name" value="RIBONUCLEASE H2 SUBUNIT A"/>
    <property type="match status" value="1"/>
</dbReference>
<comment type="similarity">
    <text evidence="5">Belongs to the RNase HII family.</text>
</comment>
<dbReference type="SUPFAM" id="SSF53098">
    <property type="entry name" value="Ribonuclease H-like"/>
    <property type="match status" value="1"/>
</dbReference>
<keyword evidence="13" id="KW-0464">Manganese</keyword>
<dbReference type="CDD" id="cd07182">
    <property type="entry name" value="RNase_HII_bacteria_HII_like"/>
    <property type="match status" value="1"/>
</dbReference>
<sequence>MAKTLTLVDKQSRSRIVWGDAMRLAPNLAEERLQWLQGLDLVAGVDEVGRGPLAGPVVAGAVILSPRSDFRWLFHVRDSKELSPPEREELATYIWRDALAVAVGFVSHTSIDRIGIAEATRQAMLRAIGELHRRPQYLLIDALSLRACSLPHKGIIDGDARCISIASASIVAKVARDRYMESHDHRFSGYGFARNKGYATRQHLEALRRLGPCDLHRRSFNPVREMVAARDPV</sequence>
<dbReference type="InterPro" id="IPR012337">
    <property type="entry name" value="RNaseH-like_sf"/>
</dbReference>
<dbReference type="NCBIfam" id="NF000594">
    <property type="entry name" value="PRK00015.1-1"/>
    <property type="match status" value="1"/>
</dbReference>
<dbReference type="AlphaFoldDB" id="A0A0F9J9P8"/>
<keyword evidence="8" id="KW-0963">Cytoplasm</keyword>